<comment type="caution">
    <text evidence="2">The sequence shown here is derived from an EMBL/GenBank/DDBJ whole genome shotgun (WGS) entry which is preliminary data.</text>
</comment>
<accession>A0ABS7GZT8</accession>
<dbReference type="RefSeq" id="WP_220336824.1">
    <property type="nucleotide sequence ID" value="NZ_JAEUAK010000011.1"/>
</dbReference>
<reference evidence="2 3" key="1">
    <citation type="journal article" date="2021" name="MBio">
        <title>Poor Competitiveness of Bradyrhizobium in Pigeon Pea Root Colonization in Indian Soils.</title>
        <authorList>
            <person name="Chalasani D."/>
            <person name="Basu A."/>
            <person name="Pullabhotla S.V.S.R.N."/>
            <person name="Jorrin B."/>
            <person name="Neal A.L."/>
            <person name="Poole P.S."/>
            <person name="Podile A.R."/>
            <person name="Tkacz A."/>
        </authorList>
    </citation>
    <scope>NUCLEOTIDE SEQUENCE [LARGE SCALE GENOMIC DNA]</scope>
    <source>
        <strain evidence="2 3">HU56</strain>
    </source>
</reference>
<name>A0ABS7GZT8_9HYPH</name>
<dbReference type="Proteomes" id="UP000717752">
    <property type="component" value="Unassembled WGS sequence"/>
</dbReference>
<evidence type="ECO:0000313" key="3">
    <source>
        <dbReference type="Proteomes" id="UP000717752"/>
    </source>
</evidence>
<organism evidence="2 3">
    <name type="scientific">Rhizobium mesosinicum</name>
    <dbReference type="NCBI Taxonomy" id="335017"/>
    <lineage>
        <taxon>Bacteria</taxon>
        <taxon>Pseudomonadati</taxon>
        <taxon>Pseudomonadota</taxon>
        <taxon>Alphaproteobacteria</taxon>
        <taxon>Hyphomicrobiales</taxon>
        <taxon>Rhizobiaceae</taxon>
        <taxon>Rhizobium/Agrobacterium group</taxon>
        <taxon>Rhizobium</taxon>
    </lineage>
</organism>
<dbReference type="CDD" id="cd06532">
    <property type="entry name" value="Glyco_transf_25"/>
    <property type="match status" value="1"/>
</dbReference>
<feature type="domain" description="Glycosyl transferase family 25" evidence="1">
    <location>
        <begin position="2"/>
        <end position="169"/>
    </location>
</feature>
<evidence type="ECO:0000313" key="2">
    <source>
        <dbReference type="EMBL" id="MBW9055505.1"/>
    </source>
</evidence>
<dbReference type="EMBL" id="JAEUAK010000011">
    <property type="protein sequence ID" value="MBW9055505.1"/>
    <property type="molecule type" value="Genomic_DNA"/>
</dbReference>
<keyword evidence="3" id="KW-1185">Reference proteome</keyword>
<proteinExistence type="predicted"/>
<gene>
    <name evidence="2" type="ORF">JNB85_24160</name>
</gene>
<sequence>MRILIISRKAEEVRRSFQIRQMAAHGLSFEFLDAFEAADLTAEECQTAASNWPSPTRRQDIGCFLSHRKAWQAVVEHGAKMLILEDDAVLSDDIAAVLANIEARNDAWNSVYDLEFAPRRHILNRKRAWQDAAGRFGATRVYQNRVGLAGYVIGPEAAKRMLTETTTYSLIDAHFWHRSWLAAYQIEPAPVIQQRFLEGEAESADFVRPEKDLVFLPLSKVRKLARRLELESIKARNLVIGLFVGQKRDVLVDRSRFNAGVVKSA</sequence>
<protein>
    <submittedName>
        <fullName evidence="2">Glycosyltransferase family 25 protein</fullName>
    </submittedName>
</protein>
<dbReference type="Pfam" id="PF01755">
    <property type="entry name" value="Glyco_transf_25"/>
    <property type="match status" value="1"/>
</dbReference>
<evidence type="ECO:0000259" key="1">
    <source>
        <dbReference type="Pfam" id="PF01755"/>
    </source>
</evidence>
<dbReference type="InterPro" id="IPR002654">
    <property type="entry name" value="Glyco_trans_25"/>
</dbReference>